<dbReference type="Proteomes" id="UP000316726">
    <property type="component" value="Chromosome 11"/>
</dbReference>
<proteinExistence type="predicted"/>
<evidence type="ECO:0000256" key="1">
    <source>
        <dbReference type="SAM" id="Coils"/>
    </source>
</evidence>
<gene>
    <name evidence="2" type="ORF">A3770_11p63010</name>
</gene>
<feature type="coiled-coil region" evidence="1">
    <location>
        <begin position="22"/>
        <end position="67"/>
    </location>
</feature>
<dbReference type="EMBL" id="CP031044">
    <property type="protein sequence ID" value="QDZ23783.1"/>
    <property type="molecule type" value="Genomic_DNA"/>
</dbReference>
<organism evidence="2 3">
    <name type="scientific">Chloropicon primus</name>
    <dbReference type="NCBI Taxonomy" id="1764295"/>
    <lineage>
        <taxon>Eukaryota</taxon>
        <taxon>Viridiplantae</taxon>
        <taxon>Chlorophyta</taxon>
        <taxon>Chloropicophyceae</taxon>
        <taxon>Chloropicales</taxon>
        <taxon>Chloropicaceae</taxon>
        <taxon>Chloropicon</taxon>
    </lineage>
</organism>
<dbReference type="OrthoDB" id="1883432at2759"/>
<name>A0A5B8MTA5_9CHLO</name>
<evidence type="ECO:0000313" key="3">
    <source>
        <dbReference type="Proteomes" id="UP000316726"/>
    </source>
</evidence>
<dbReference type="Gene3D" id="1.20.5.110">
    <property type="match status" value="1"/>
</dbReference>
<protein>
    <submittedName>
        <fullName evidence="2">Uncharacterized protein</fullName>
    </submittedName>
</protein>
<sequence>MNDQRQELSHAVAYERGNQKHVNLLQQDMRLLRAALQKFESTARVKLAGLDEKLNSIERRVEYLQATSITDISNGGAE</sequence>
<keyword evidence="3" id="KW-1185">Reference proteome</keyword>
<keyword evidence="1" id="KW-0175">Coiled coil</keyword>
<reference evidence="2 3" key="1">
    <citation type="submission" date="2018-07" db="EMBL/GenBank/DDBJ databases">
        <title>The complete nuclear genome of the prasinophyte Chloropicon primus (CCMP1205).</title>
        <authorList>
            <person name="Pombert J.-F."/>
            <person name="Otis C."/>
            <person name="Turmel M."/>
            <person name="Lemieux C."/>
        </authorList>
    </citation>
    <scope>NUCLEOTIDE SEQUENCE [LARGE SCALE GENOMIC DNA]</scope>
    <source>
        <strain evidence="2 3">CCMP1205</strain>
    </source>
</reference>
<accession>A0A5B8MTA5</accession>
<evidence type="ECO:0000313" key="2">
    <source>
        <dbReference type="EMBL" id="QDZ23783.1"/>
    </source>
</evidence>
<dbReference type="AlphaFoldDB" id="A0A5B8MTA5"/>